<dbReference type="Pfam" id="PF00291">
    <property type="entry name" value="PALP"/>
    <property type="match status" value="1"/>
</dbReference>
<dbReference type="InterPro" id="IPR027278">
    <property type="entry name" value="ACCD_DCysDesulf"/>
</dbReference>
<accession>A0ABU6ISA0</accession>
<name>A0ABU6ISA0_9FLAO</name>
<dbReference type="Gene3D" id="3.40.50.1100">
    <property type="match status" value="2"/>
</dbReference>
<evidence type="ECO:0000313" key="6">
    <source>
        <dbReference type="Proteomes" id="UP001355298"/>
    </source>
</evidence>
<dbReference type="RefSeq" id="WP_326278974.1">
    <property type="nucleotide sequence ID" value="NZ_JAYKYV010000009.1"/>
</dbReference>
<proteinExistence type="inferred from homology"/>
<evidence type="ECO:0000256" key="1">
    <source>
        <dbReference type="ARBA" id="ARBA00001933"/>
    </source>
</evidence>
<keyword evidence="6" id="KW-1185">Reference proteome</keyword>
<feature type="domain" description="Tryptophan synthase beta chain-like PALP" evidence="4">
    <location>
        <begin position="15"/>
        <end position="282"/>
    </location>
</feature>
<dbReference type="EMBL" id="JAYMGW010000009">
    <property type="protein sequence ID" value="MEC4266010.1"/>
    <property type="molecule type" value="Genomic_DNA"/>
</dbReference>
<dbReference type="PANTHER" id="PTHR43780">
    <property type="entry name" value="1-AMINOCYCLOPROPANE-1-CARBOXYLATE DEAMINASE-RELATED"/>
    <property type="match status" value="1"/>
</dbReference>
<sequence>MIQRINDQISVFRDDVYPSLGGGNKARKMMALDAKIKELGHNALVTTGGVQSNHCRAVALYSKKNKLECTLVLHGDKNRILSESGNAKIMRESGATLVFCDSSEISDHMDAAMQQYIKKGLNPLYIYGGGHTLEAGHCYITELEKLLENNYKPDYIFLASGSGTTQSGLLAGVSKKNVDIKIVGISVGRASERAQNIVGKFYNELCDEYYIEKNEISIVVDDSFLSGGYEKYNADIKEIADDSLMNYGFALDTTYTAKAFYGMLKTIEQKKITGQVLFWYTGGIYNYLAK</sequence>
<gene>
    <name evidence="5" type="ORF">VOP03_11695</name>
</gene>
<dbReference type="InterPro" id="IPR001926">
    <property type="entry name" value="TrpB-like_PALP"/>
</dbReference>
<evidence type="ECO:0000256" key="3">
    <source>
        <dbReference type="ARBA" id="ARBA00022898"/>
    </source>
</evidence>
<dbReference type="Proteomes" id="UP001355298">
    <property type="component" value="Unassembled WGS sequence"/>
</dbReference>
<dbReference type="SUPFAM" id="SSF53686">
    <property type="entry name" value="Tryptophan synthase beta subunit-like PLP-dependent enzymes"/>
    <property type="match status" value="1"/>
</dbReference>
<organism evidence="5 6">
    <name type="scientific">Flagellimonas halotolerans</name>
    <dbReference type="NCBI Taxonomy" id="3112164"/>
    <lineage>
        <taxon>Bacteria</taxon>
        <taxon>Pseudomonadati</taxon>
        <taxon>Bacteroidota</taxon>
        <taxon>Flavobacteriia</taxon>
        <taxon>Flavobacteriales</taxon>
        <taxon>Flavobacteriaceae</taxon>
        <taxon>Flagellimonas</taxon>
    </lineage>
</organism>
<comment type="cofactor">
    <cofactor evidence="1">
        <name>pyridoxal 5'-phosphate</name>
        <dbReference type="ChEBI" id="CHEBI:597326"/>
    </cofactor>
</comment>
<evidence type="ECO:0000256" key="2">
    <source>
        <dbReference type="ARBA" id="ARBA00008639"/>
    </source>
</evidence>
<dbReference type="InterPro" id="IPR036052">
    <property type="entry name" value="TrpB-like_PALP_sf"/>
</dbReference>
<comment type="similarity">
    <text evidence="2">Belongs to the ACC deaminase/D-cysteine desulfhydrase family.</text>
</comment>
<evidence type="ECO:0000313" key="5">
    <source>
        <dbReference type="EMBL" id="MEC4266010.1"/>
    </source>
</evidence>
<keyword evidence="3" id="KW-0663">Pyridoxal phosphate</keyword>
<dbReference type="PANTHER" id="PTHR43780:SF2">
    <property type="entry name" value="1-AMINOCYCLOPROPANE-1-CARBOXYLATE DEAMINASE-RELATED"/>
    <property type="match status" value="1"/>
</dbReference>
<dbReference type="PIRSF" id="PIRSF006278">
    <property type="entry name" value="ACCD_DCysDesulf"/>
    <property type="match status" value="1"/>
</dbReference>
<reference evidence="5 6" key="1">
    <citation type="submission" date="2024-01" db="EMBL/GenBank/DDBJ databases">
        <title>The strains designed SYSU M86414 and SYSU M84420 isolated from the marine sediment in San Sha City (Hainan Province, China).</title>
        <authorList>
            <person name="Guo D."/>
        </authorList>
    </citation>
    <scope>NUCLEOTIDE SEQUENCE [LARGE SCALE GENOMIC DNA]</scope>
    <source>
        <strain evidence="5 6">SYSU M84420</strain>
    </source>
</reference>
<evidence type="ECO:0000259" key="4">
    <source>
        <dbReference type="Pfam" id="PF00291"/>
    </source>
</evidence>
<protein>
    <submittedName>
        <fullName evidence="5">Pyridoxal-phosphate dependent enzyme</fullName>
    </submittedName>
</protein>
<comment type="caution">
    <text evidence="5">The sequence shown here is derived from an EMBL/GenBank/DDBJ whole genome shotgun (WGS) entry which is preliminary data.</text>
</comment>